<feature type="compositionally biased region" description="Basic and acidic residues" evidence="1">
    <location>
        <begin position="541"/>
        <end position="557"/>
    </location>
</feature>
<keyword evidence="2" id="KW-0808">Transferase</keyword>
<organism evidence="2">
    <name type="scientific">Anthurium amnicola</name>
    <dbReference type="NCBI Taxonomy" id="1678845"/>
    <lineage>
        <taxon>Eukaryota</taxon>
        <taxon>Viridiplantae</taxon>
        <taxon>Streptophyta</taxon>
        <taxon>Embryophyta</taxon>
        <taxon>Tracheophyta</taxon>
        <taxon>Spermatophyta</taxon>
        <taxon>Magnoliopsida</taxon>
        <taxon>Liliopsida</taxon>
        <taxon>Araceae</taxon>
        <taxon>Pothoideae</taxon>
        <taxon>Potheae</taxon>
        <taxon>Anthurium</taxon>
    </lineage>
</organism>
<dbReference type="AlphaFoldDB" id="A0A1D1ZI77"/>
<evidence type="ECO:0000313" key="2">
    <source>
        <dbReference type="EMBL" id="JAT66672.1"/>
    </source>
</evidence>
<gene>
    <name evidence="2" type="primary">MTX1_1</name>
    <name evidence="2" type="ORF">g.73748</name>
</gene>
<dbReference type="Pfam" id="PF05904">
    <property type="entry name" value="DUF863"/>
    <property type="match status" value="1"/>
</dbReference>
<dbReference type="PANTHER" id="PTHR33167">
    <property type="entry name" value="TRANSCRIPTION FACTOR, PUTATIVE (DUF863)-RELATED"/>
    <property type="match status" value="1"/>
</dbReference>
<dbReference type="InterPro" id="IPR008581">
    <property type="entry name" value="DUF863_pln"/>
</dbReference>
<dbReference type="PANTHER" id="PTHR33167:SF29">
    <property type="entry name" value="T28K15.14 PROTEIN"/>
    <property type="match status" value="1"/>
</dbReference>
<dbReference type="GO" id="GO:0008168">
    <property type="term" value="F:methyltransferase activity"/>
    <property type="evidence" value="ECO:0007669"/>
    <property type="project" value="UniProtKB-KW"/>
</dbReference>
<protein>
    <submittedName>
        <fullName evidence="2">Modification methylase XhoI</fullName>
    </submittedName>
</protein>
<reference evidence="2" key="1">
    <citation type="submission" date="2015-07" db="EMBL/GenBank/DDBJ databases">
        <title>Transcriptome Assembly of Anthurium amnicola.</title>
        <authorList>
            <person name="Suzuki J."/>
        </authorList>
    </citation>
    <scope>NUCLEOTIDE SEQUENCE</scope>
</reference>
<proteinExistence type="predicted"/>
<accession>A0A1D1ZI77</accession>
<name>A0A1D1ZI77_9ARAE</name>
<sequence length="791" mass="87543">MGLRLLGKGCHRLSSTVLKDGSPSFENHAWFKSNHDNDRMLNGVDFDLGALQGLTDSPREVLRQTMLYHENIFRSQVVELHRLYLAQKNLMNDRHCRDFDGNAVSMSTPNSIPNQAERDFLIPHSLTMSSNQTHSSNIFKECCGNSPKLHNVPDRNFNLHLPFDAYIKDVATECMEMHNPLGNKALDGCDLEEFEFTLGSKNENSEKKIATITLLGEKSCLSTKDAIDLVESEEFSCNKNVRTISSFSFRSHIAESASLTDTQLPSPSDVTSPERLRCTEFMSDGKVGVVSKFSFDTRIAHNASVSGACLPTSSDVISSGGAQEEITHKNSACHPDADLSERLQESSFVHPDQGLNDSSGSSSIILIKEKCSCSRKPFSFDLNMPQVEEFPEMSWSEENCHQDEDNPVVPRSDSQVLAEACGDSKGGISCCFDGDGPTNTSGSASLSPGICHLHDEDADTSLALPGSHMWSDRCILSTASRNKKEDYSSCQALEISNLLQNVQPESDLKRATYERSEEDTVSSSPCGNLMSVEGTISASHSDPEHGHYGDDPVGGKHDHIDRNRTCNRSVLSTSYDTQNSQISSVVMQKHSGEPKLMTEADGRVGLTGKTCSYGELQCAEHLHKRENPTAEPDCPVWRAAESLIHISLSLQNAANPSDEIANISQIKLENTEVRDQPQYSSDSFEAIALALTESVNDEYSMPCRPTEEETGKSACKYKLRRGRGLHDFQKEILPGLVSLSRHEICEDLHTIAEAVRSQELSEGSRSLCRGNWFTPVRSRRSRLNYVVRRWQ</sequence>
<evidence type="ECO:0000256" key="1">
    <source>
        <dbReference type="SAM" id="MobiDB-lite"/>
    </source>
</evidence>
<keyword evidence="2" id="KW-0489">Methyltransferase</keyword>
<feature type="region of interest" description="Disordered" evidence="1">
    <location>
        <begin position="538"/>
        <end position="557"/>
    </location>
</feature>
<dbReference type="GO" id="GO:0032259">
    <property type="term" value="P:methylation"/>
    <property type="evidence" value="ECO:0007669"/>
    <property type="project" value="UniProtKB-KW"/>
</dbReference>
<dbReference type="EMBL" id="GDJX01001264">
    <property type="protein sequence ID" value="JAT66672.1"/>
    <property type="molecule type" value="Transcribed_RNA"/>
</dbReference>